<proteinExistence type="predicted"/>
<keyword evidence="2" id="KW-0548">Nucleotidyltransferase</keyword>
<protein>
    <submittedName>
        <fullName evidence="8">Reverse transcriptase domain-containing protein</fullName>
    </submittedName>
</protein>
<dbReference type="PANTHER" id="PTHR48475:SF2">
    <property type="entry name" value="RIBONUCLEASE H"/>
    <property type="match status" value="1"/>
</dbReference>
<evidence type="ECO:0000256" key="3">
    <source>
        <dbReference type="ARBA" id="ARBA00022722"/>
    </source>
</evidence>
<sequence>MCIDFKNINAACPKYYYPLPEIDSKIESVMGFPLKCFLNAYKGYHQVQMAEEDEEKTAFYTDQAASKEAVSAVLLVVRKEKQYPIHYVSRTLHDAERNYAPLEKMALALRHVSRRLRRYFEAHPITVITDQPIKQILSKADTSDGTSSVKGSGTGLVLISLTKTEYTYDLSLNFESTNNQA</sequence>
<keyword evidence="6 8" id="KW-0695">RNA-directed DNA polymerase</keyword>
<evidence type="ECO:0000256" key="6">
    <source>
        <dbReference type="ARBA" id="ARBA00022918"/>
    </source>
</evidence>
<feature type="domain" description="Reverse transcriptase RNase H-like" evidence="7">
    <location>
        <begin position="60"/>
        <end position="140"/>
    </location>
</feature>
<accession>A0ABQ5D886</accession>
<dbReference type="InterPro" id="IPR041373">
    <property type="entry name" value="RT_RNaseH"/>
</dbReference>
<keyword evidence="1" id="KW-0808">Transferase</keyword>
<evidence type="ECO:0000259" key="7">
    <source>
        <dbReference type="Pfam" id="PF17917"/>
    </source>
</evidence>
<dbReference type="Proteomes" id="UP001151760">
    <property type="component" value="Unassembled WGS sequence"/>
</dbReference>
<evidence type="ECO:0000256" key="5">
    <source>
        <dbReference type="ARBA" id="ARBA00022801"/>
    </source>
</evidence>
<evidence type="ECO:0000256" key="2">
    <source>
        <dbReference type="ARBA" id="ARBA00022695"/>
    </source>
</evidence>
<keyword evidence="5" id="KW-0378">Hydrolase</keyword>
<dbReference type="InterPro" id="IPR043128">
    <property type="entry name" value="Rev_trsase/Diguanyl_cyclase"/>
</dbReference>
<keyword evidence="3" id="KW-0540">Nuclease</keyword>
<reference evidence="8" key="1">
    <citation type="journal article" date="2022" name="Int. J. Mol. Sci.">
        <title>Draft Genome of Tanacetum Coccineum: Genomic Comparison of Closely Related Tanacetum-Family Plants.</title>
        <authorList>
            <person name="Yamashiro T."/>
            <person name="Shiraishi A."/>
            <person name="Nakayama K."/>
            <person name="Satake H."/>
        </authorList>
    </citation>
    <scope>NUCLEOTIDE SEQUENCE</scope>
</reference>
<dbReference type="InterPro" id="IPR043502">
    <property type="entry name" value="DNA/RNA_pol_sf"/>
</dbReference>
<keyword evidence="9" id="KW-1185">Reference proteome</keyword>
<keyword evidence="4" id="KW-0255">Endonuclease</keyword>
<dbReference type="GO" id="GO:0003964">
    <property type="term" value="F:RNA-directed DNA polymerase activity"/>
    <property type="evidence" value="ECO:0007669"/>
    <property type="project" value="UniProtKB-KW"/>
</dbReference>
<comment type="caution">
    <text evidence="8">The sequence shown here is derived from an EMBL/GenBank/DDBJ whole genome shotgun (WGS) entry which is preliminary data.</text>
</comment>
<name>A0ABQ5D886_9ASTR</name>
<gene>
    <name evidence="8" type="ORF">Tco_0925915</name>
</gene>
<dbReference type="SUPFAM" id="SSF56672">
    <property type="entry name" value="DNA/RNA polymerases"/>
    <property type="match status" value="1"/>
</dbReference>
<dbReference type="EMBL" id="BQNB010015054">
    <property type="protein sequence ID" value="GJT35496.1"/>
    <property type="molecule type" value="Genomic_DNA"/>
</dbReference>
<organism evidence="8 9">
    <name type="scientific">Tanacetum coccineum</name>
    <dbReference type="NCBI Taxonomy" id="301880"/>
    <lineage>
        <taxon>Eukaryota</taxon>
        <taxon>Viridiplantae</taxon>
        <taxon>Streptophyta</taxon>
        <taxon>Embryophyta</taxon>
        <taxon>Tracheophyta</taxon>
        <taxon>Spermatophyta</taxon>
        <taxon>Magnoliopsida</taxon>
        <taxon>eudicotyledons</taxon>
        <taxon>Gunneridae</taxon>
        <taxon>Pentapetalae</taxon>
        <taxon>asterids</taxon>
        <taxon>campanulids</taxon>
        <taxon>Asterales</taxon>
        <taxon>Asteraceae</taxon>
        <taxon>Asteroideae</taxon>
        <taxon>Anthemideae</taxon>
        <taxon>Anthemidinae</taxon>
        <taxon>Tanacetum</taxon>
    </lineage>
</organism>
<dbReference type="Gene3D" id="3.10.10.10">
    <property type="entry name" value="HIV Type 1 Reverse Transcriptase, subunit A, domain 1"/>
    <property type="match status" value="1"/>
</dbReference>
<dbReference type="PANTHER" id="PTHR48475">
    <property type="entry name" value="RIBONUCLEASE H"/>
    <property type="match status" value="1"/>
</dbReference>
<dbReference type="Pfam" id="PF17917">
    <property type="entry name" value="RT_RNaseH"/>
    <property type="match status" value="1"/>
</dbReference>
<evidence type="ECO:0000256" key="4">
    <source>
        <dbReference type="ARBA" id="ARBA00022759"/>
    </source>
</evidence>
<evidence type="ECO:0000256" key="1">
    <source>
        <dbReference type="ARBA" id="ARBA00022679"/>
    </source>
</evidence>
<evidence type="ECO:0000313" key="8">
    <source>
        <dbReference type="EMBL" id="GJT35496.1"/>
    </source>
</evidence>
<reference evidence="8" key="2">
    <citation type="submission" date="2022-01" db="EMBL/GenBank/DDBJ databases">
        <authorList>
            <person name="Yamashiro T."/>
            <person name="Shiraishi A."/>
            <person name="Satake H."/>
            <person name="Nakayama K."/>
        </authorList>
    </citation>
    <scope>NUCLEOTIDE SEQUENCE</scope>
</reference>
<dbReference type="Gene3D" id="3.30.70.270">
    <property type="match status" value="1"/>
</dbReference>
<evidence type="ECO:0000313" key="9">
    <source>
        <dbReference type="Proteomes" id="UP001151760"/>
    </source>
</evidence>